<organism evidence="4 5">
    <name type="scientific">Ananas comosus</name>
    <name type="common">Pineapple</name>
    <name type="synonym">Ananas ananas</name>
    <dbReference type="NCBI Taxonomy" id="4615"/>
    <lineage>
        <taxon>Eukaryota</taxon>
        <taxon>Viridiplantae</taxon>
        <taxon>Streptophyta</taxon>
        <taxon>Embryophyta</taxon>
        <taxon>Tracheophyta</taxon>
        <taxon>Spermatophyta</taxon>
        <taxon>Magnoliopsida</taxon>
        <taxon>Liliopsida</taxon>
        <taxon>Poales</taxon>
        <taxon>Bromeliaceae</taxon>
        <taxon>Bromelioideae</taxon>
        <taxon>Ananas</taxon>
    </lineage>
</organism>
<gene>
    <name evidence="5" type="primary">LOC109727019</name>
</gene>
<evidence type="ECO:0000256" key="3">
    <source>
        <dbReference type="PROSITE-ProRule" id="PRU00708"/>
    </source>
</evidence>
<dbReference type="PANTHER" id="PTHR47926">
    <property type="entry name" value="PENTATRICOPEPTIDE REPEAT-CONTAINING PROTEIN"/>
    <property type="match status" value="1"/>
</dbReference>
<dbReference type="InterPro" id="IPR011990">
    <property type="entry name" value="TPR-like_helical_dom_sf"/>
</dbReference>
<keyword evidence="4" id="KW-1185">Reference proteome</keyword>
<dbReference type="Gene3D" id="1.25.40.10">
    <property type="entry name" value="Tetratricopeptide repeat domain"/>
    <property type="match status" value="5"/>
</dbReference>
<reference evidence="5" key="2">
    <citation type="submission" date="2025-08" db="UniProtKB">
        <authorList>
            <consortium name="RefSeq"/>
        </authorList>
    </citation>
    <scope>IDENTIFICATION</scope>
    <source>
        <tissue evidence="5">Leaf</tissue>
    </source>
</reference>
<keyword evidence="1" id="KW-0677">Repeat</keyword>
<dbReference type="RefSeq" id="XP_020112463.1">
    <property type="nucleotide sequence ID" value="XM_020256874.1"/>
</dbReference>
<dbReference type="Pfam" id="PF01535">
    <property type="entry name" value="PPR"/>
    <property type="match status" value="1"/>
</dbReference>
<feature type="repeat" description="PPR" evidence="3">
    <location>
        <begin position="296"/>
        <end position="326"/>
    </location>
</feature>
<dbReference type="SUPFAM" id="SSF48452">
    <property type="entry name" value="TPR-like"/>
    <property type="match status" value="1"/>
</dbReference>
<dbReference type="Gramene" id="Aco009264.1.mrna1">
    <property type="protein sequence ID" value="Aco009264.1.mrna1.cds1"/>
    <property type="gene ID" value="Aco009264.1.path1"/>
</dbReference>
<dbReference type="Proteomes" id="UP000515123">
    <property type="component" value="Linkage group 22"/>
</dbReference>
<dbReference type="GeneID" id="109727019"/>
<dbReference type="NCBIfam" id="TIGR00756">
    <property type="entry name" value="PPR"/>
    <property type="match status" value="6"/>
</dbReference>
<reference evidence="4" key="1">
    <citation type="journal article" date="2015" name="Nat. Genet.">
        <title>The pineapple genome and the evolution of CAM photosynthesis.</title>
        <authorList>
            <person name="Ming R."/>
            <person name="VanBuren R."/>
            <person name="Wai C.M."/>
            <person name="Tang H."/>
            <person name="Schatz M.C."/>
            <person name="Bowers J.E."/>
            <person name="Lyons E."/>
            <person name="Wang M.L."/>
            <person name="Chen J."/>
            <person name="Biggers E."/>
            <person name="Zhang J."/>
            <person name="Huang L."/>
            <person name="Zhang L."/>
            <person name="Miao W."/>
            <person name="Zhang J."/>
            <person name="Ye Z."/>
            <person name="Miao C."/>
            <person name="Lin Z."/>
            <person name="Wang H."/>
            <person name="Zhou H."/>
            <person name="Yim W.C."/>
            <person name="Priest H.D."/>
            <person name="Zheng C."/>
            <person name="Woodhouse M."/>
            <person name="Edger P.P."/>
            <person name="Guyot R."/>
            <person name="Guo H.B."/>
            <person name="Guo H."/>
            <person name="Zheng G."/>
            <person name="Singh R."/>
            <person name="Sharma A."/>
            <person name="Min X."/>
            <person name="Zheng Y."/>
            <person name="Lee H."/>
            <person name="Gurtowski J."/>
            <person name="Sedlazeck F.J."/>
            <person name="Harkess A."/>
            <person name="McKain M.R."/>
            <person name="Liao Z."/>
            <person name="Fang J."/>
            <person name="Liu J."/>
            <person name="Zhang X."/>
            <person name="Zhang Q."/>
            <person name="Hu W."/>
            <person name="Qin Y."/>
            <person name="Wang K."/>
            <person name="Chen L.Y."/>
            <person name="Shirley N."/>
            <person name="Lin Y.R."/>
            <person name="Liu L.Y."/>
            <person name="Hernandez A.G."/>
            <person name="Wright C.L."/>
            <person name="Bulone V."/>
            <person name="Tuskan G.A."/>
            <person name="Heath K."/>
            <person name="Zee F."/>
            <person name="Moore P.H."/>
            <person name="Sunkar R."/>
            <person name="Leebens-Mack J.H."/>
            <person name="Mockler T."/>
            <person name="Bennetzen J.L."/>
            <person name="Freeling M."/>
            <person name="Sankoff D."/>
            <person name="Paterson A.H."/>
            <person name="Zhu X."/>
            <person name="Yang X."/>
            <person name="Smith J.A."/>
            <person name="Cushman J.C."/>
            <person name="Paull R.E."/>
            <person name="Yu Q."/>
        </authorList>
    </citation>
    <scope>NUCLEOTIDE SEQUENCE [LARGE SCALE GENOMIC DNA]</scope>
    <source>
        <strain evidence="4">cv. F153</strain>
    </source>
</reference>
<dbReference type="InterPro" id="IPR046848">
    <property type="entry name" value="E_motif"/>
</dbReference>
<dbReference type="Pfam" id="PF13041">
    <property type="entry name" value="PPR_2"/>
    <property type="match status" value="4"/>
</dbReference>
<feature type="repeat" description="PPR" evidence="3">
    <location>
        <begin position="397"/>
        <end position="427"/>
    </location>
</feature>
<feature type="repeat" description="PPR" evidence="3">
    <location>
        <begin position="327"/>
        <end position="361"/>
    </location>
</feature>
<dbReference type="AlphaFoldDB" id="A0A6P5H4I5"/>
<evidence type="ECO:0000256" key="2">
    <source>
        <dbReference type="ARBA" id="ARBA00022946"/>
    </source>
</evidence>
<dbReference type="FunFam" id="1.25.40.10:FF:001681">
    <property type="entry name" value="Pentatricopeptide repeat-containing protein At4g33170 family"/>
    <property type="match status" value="1"/>
</dbReference>
<feature type="repeat" description="PPR" evidence="3">
    <location>
        <begin position="124"/>
        <end position="158"/>
    </location>
</feature>
<dbReference type="OrthoDB" id="185373at2759"/>
<dbReference type="PANTHER" id="PTHR47926:SF349">
    <property type="entry name" value="(WILD MALAYSIAN BANANA) HYPOTHETICAL PROTEIN"/>
    <property type="match status" value="1"/>
</dbReference>
<dbReference type="InterPro" id="IPR002885">
    <property type="entry name" value="PPR_rpt"/>
</dbReference>
<proteinExistence type="predicted"/>
<protein>
    <submittedName>
        <fullName evidence="5">Pentatricopeptide repeat-containing protein At1g06140, mitochondrial-like</fullName>
    </submittedName>
</protein>
<dbReference type="Pfam" id="PF20431">
    <property type="entry name" value="E_motif"/>
    <property type="match status" value="1"/>
</dbReference>
<evidence type="ECO:0000256" key="1">
    <source>
        <dbReference type="ARBA" id="ARBA00022737"/>
    </source>
</evidence>
<accession>A0A6P5H4I5</accession>
<dbReference type="GO" id="GO:0009451">
    <property type="term" value="P:RNA modification"/>
    <property type="evidence" value="ECO:0007669"/>
    <property type="project" value="InterPro"/>
</dbReference>
<keyword evidence="2" id="KW-0809">Transit peptide</keyword>
<evidence type="ECO:0000313" key="4">
    <source>
        <dbReference type="Proteomes" id="UP000515123"/>
    </source>
</evidence>
<sequence>MPKCPSPPNHPLFFHLHLSLPPLKLLSRAPPPLRLYLSSNSTQSPEEDEYEEPGAELRYSALLRRCARAIDLRLGAAFHGHLLKRSVLSNSLFLHNHLLNMYMGSARGDPYLALQLFDEMPHRNVVSWSIAISGLVRCDRAHGAIHLFIRMLREGVRPNEFTLVSALNASSFLAASNRAGARELYGQVIRLGFESNIFLVNAFITAQIRSGRFGGAKELFEKCENRDVVSWNSMIAGFLRYSCSEVWGFWCRMIREGVGPDEFSFSSVLTGLAASMSLRSSVQVHAQLVKYGIGDDICAGNSLVDMYLKNKHLDDAFRAFEEMSERDVVSWTEMAAGFLHCGLAAKALEVVNQMKRCGIRPNKFTLATEFNACSNLTNLAGGKKAHGYRIKLREHMDECVNNALIDMYANCGSMECAEAVFRSMKERSVITWTTMIMGFAQNGQAREALKAFDEMISESMTPNYITFICVLYACSQGGFIDEGWRWFDSMARDYGVEPGEDHYACMVDLLGRAGHIEKAEEFISSMPFRPGVLVWQTLLASCRRHGDVEAGKRAAERALALEKEDPSTYVLLSNMFADTRNWGGVRRVRELMEDREVKRFPGSSWIQVVMDSSDPLRLEQRASA</sequence>
<feature type="repeat" description="PPR" evidence="3">
    <location>
        <begin position="428"/>
        <end position="462"/>
    </location>
</feature>
<dbReference type="PROSITE" id="PS51375">
    <property type="entry name" value="PPR"/>
    <property type="match status" value="5"/>
</dbReference>
<evidence type="ECO:0000313" key="5">
    <source>
        <dbReference type="RefSeq" id="XP_020112463.1"/>
    </source>
</evidence>
<dbReference type="InterPro" id="IPR046960">
    <property type="entry name" value="PPR_At4g14850-like_plant"/>
</dbReference>
<dbReference type="FunFam" id="1.25.40.10:FF:000343">
    <property type="entry name" value="Pentatricopeptide repeat-containing protein At3g58590"/>
    <property type="match status" value="1"/>
</dbReference>
<dbReference type="GO" id="GO:0003723">
    <property type="term" value="F:RNA binding"/>
    <property type="evidence" value="ECO:0007669"/>
    <property type="project" value="InterPro"/>
</dbReference>
<name>A0A6P5H4I5_ANACO</name>